<dbReference type="InterPro" id="IPR019026">
    <property type="entry name" value="Peptidase_M64_IgA"/>
</dbReference>
<proteinExistence type="predicted"/>
<dbReference type="RefSeq" id="WP_330196569.1">
    <property type="nucleotide sequence ID" value="NZ_JAZDRO010000004.1"/>
</dbReference>
<reference evidence="2 3" key="1">
    <citation type="submission" date="2024-01" db="EMBL/GenBank/DDBJ databases">
        <title>Hyphobacterium bacterium isolated from marine sediment.</title>
        <authorList>
            <person name="Zhao S."/>
        </authorList>
    </citation>
    <scope>NUCLEOTIDE SEQUENCE [LARGE SCALE GENOMIC DNA]</scope>
    <source>
        <strain evidence="2 3">Y60-23</strain>
    </source>
</reference>
<sequence length="659" mass="68393">MIRALASLAALALAVPAASAQTLVPIHLTGDPDTRINYVIMADGFTAGEMDSFRTAADTFRDLLLGSSPYVRYADYINVYRLELVSNESGVSTPSTTVDTVLRSVLGCFSIDRLLCADNARGSAALTAADPDINFHIRLIVANSQTYGGGGGYFATTTLHPAAGSVFEHEIGHSYASLNDEYEDANICAQQPGLYGPPGEINTSAQSTRAASPWTMWIDAGTPVPTTGTTPSVPGMYEGGHYCSTGVWRPTYDSLMRSLNRPMDPINSEQFVRVFHRTASGFDAVNPPAGAVSVPRDGRIRFTAIPKTITGTAFGLTWRVNGQVVQAPAAADSGVEGPSADGIGFFADGTRYAFIASAFGPGQHTVTATLRDDTALVRNDPGTDLVHEQSWTVTVEDRDTPSARLAAAVLPYARSVSGGAAATAFATVINSGTDTATGCTLALQDSAGNASPATFSYRATDPATNTPLGGDNPTFTTGPGAFSTFVFSAAFAGTVSGSENFVVADCANSDPSPRGAGVNSALISSGPTATPDIVSVAATLGTPGVTDLPSNGGRGVFAVSAVNIGAAGDVIVRADLGPVSLPIEADICETNPATGQCVTDRLNRLPVTFGANEIKTFAVRLRARGPIQFAPERYRIFLLFQDGGNVSRGGTSVAVRTNE</sequence>
<name>A0ABU7LZM4_9PROT</name>
<accession>A0ABU7LZM4</accession>
<dbReference type="InterPro" id="IPR024079">
    <property type="entry name" value="MetalloPept_cat_dom_sf"/>
</dbReference>
<dbReference type="Pfam" id="PF09471">
    <property type="entry name" value="Peptidase_M64"/>
    <property type="match status" value="1"/>
</dbReference>
<gene>
    <name evidence="2" type="ORF">V0U35_09995</name>
</gene>
<comment type="caution">
    <text evidence="2">The sequence shown here is derived from an EMBL/GenBank/DDBJ whole genome shotgun (WGS) entry which is preliminary data.</text>
</comment>
<dbReference type="Gene3D" id="3.40.390.10">
    <property type="entry name" value="Collagenase (Catalytic Domain)"/>
    <property type="match status" value="1"/>
</dbReference>
<dbReference type="EMBL" id="JAZDRO010000004">
    <property type="protein sequence ID" value="MEE2567011.1"/>
    <property type="molecule type" value="Genomic_DNA"/>
</dbReference>
<feature type="chain" id="PRO_5046394652" evidence="1">
    <location>
        <begin position="21"/>
        <end position="659"/>
    </location>
</feature>
<keyword evidence="1" id="KW-0732">Signal</keyword>
<dbReference type="Proteomes" id="UP001310692">
    <property type="component" value="Unassembled WGS sequence"/>
</dbReference>
<keyword evidence="3" id="KW-1185">Reference proteome</keyword>
<organism evidence="2 3">
    <name type="scientific">Hyphobacterium marinum</name>
    <dbReference type="NCBI Taxonomy" id="3116574"/>
    <lineage>
        <taxon>Bacteria</taxon>
        <taxon>Pseudomonadati</taxon>
        <taxon>Pseudomonadota</taxon>
        <taxon>Alphaproteobacteria</taxon>
        <taxon>Maricaulales</taxon>
        <taxon>Maricaulaceae</taxon>
        <taxon>Hyphobacterium</taxon>
    </lineage>
</organism>
<evidence type="ECO:0000313" key="2">
    <source>
        <dbReference type="EMBL" id="MEE2567011.1"/>
    </source>
</evidence>
<evidence type="ECO:0000256" key="1">
    <source>
        <dbReference type="SAM" id="SignalP"/>
    </source>
</evidence>
<protein>
    <submittedName>
        <fullName evidence="2">M64 family metallopeptidase</fullName>
    </submittedName>
</protein>
<evidence type="ECO:0000313" key="3">
    <source>
        <dbReference type="Proteomes" id="UP001310692"/>
    </source>
</evidence>
<feature type="signal peptide" evidence="1">
    <location>
        <begin position="1"/>
        <end position="20"/>
    </location>
</feature>